<evidence type="ECO:0000313" key="9">
    <source>
        <dbReference type="Proteomes" id="UP000284822"/>
    </source>
</evidence>
<proteinExistence type="predicted"/>
<dbReference type="InterPro" id="IPR035472">
    <property type="entry name" value="RpiR-like_SIS"/>
</dbReference>
<dbReference type="GO" id="GO:0097367">
    <property type="term" value="F:carbohydrate derivative binding"/>
    <property type="evidence" value="ECO:0007669"/>
    <property type="project" value="InterPro"/>
</dbReference>
<evidence type="ECO:0000313" key="6">
    <source>
        <dbReference type="EMBL" id="RHW48826.1"/>
    </source>
</evidence>
<name>A0A3R6UYY4_9LACO</name>
<dbReference type="PROSITE" id="PS51071">
    <property type="entry name" value="HTH_RPIR"/>
    <property type="match status" value="1"/>
</dbReference>
<feature type="domain" description="SIS" evidence="5">
    <location>
        <begin position="108"/>
        <end position="247"/>
    </location>
</feature>
<dbReference type="SUPFAM" id="SSF53697">
    <property type="entry name" value="SIS domain"/>
    <property type="match status" value="1"/>
</dbReference>
<dbReference type="Proteomes" id="UP000284109">
    <property type="component" value="Unassembled WGS sequence"/>
</dbReference>
<dbReference type="InterPro" id="IPR001347">
    <property type="entry name" value="SIS_dom"/>
</dbReference>
<protein>
    <submittedName>
        <fullName evidence="7">MurR/RpiR family transcriptional regulator</fullName>
    </submittedName>
</protein>
<accession>A0A3R6UYY4</accession>
<dbReference type="CDD" id="cd05013">
    <property type="entry name" value="SIS_RpiR"/>
    <property type="match status" value="1"/>
</dbReference>
<keyword evidence="1" id="KW-0805">Transcription regulation</keyword>
<dbReference type="InterPro" id="IPR009057">
    <property type="entry name" value="Homeodomain-like_sf"/>
</dbReference>
<evidence type="ECO:0000313" key="8">
    <source>
        <dbReference type="Proteomes" id="UP000284109"/>
    </source>
</evidence>
<evidence type="ECO:0000313" key="7">
    <source>
        <dbReference type="EMBL" id="RHW51105.1"/>
    </source>
</evidence>
<feature type="domain" description="HTH rpiR-type" evidence="4">
    <location>
        <begin position="1"/>
        <end position="79"/>
    </location>
</feature>
<dbReference type="Pfam" id="PF01380">
    <property type="entry name" value="SIS"/>
    <property type="match status" value="1"/>
</dbReference>
<dbReference type="GO" id="GO:1901135">
    <property type="term" value="P:carbohydrate derivative metabolic process"/>
    <property type="evidence" value="ECO:0007669"/>
    <property type="project" value="InterPro"/>
</dbReference>
<dbReference type="Proteomes" id="UP000284822">
    <property type="component" value="Unassembled WGS sequence"/>
</dbReference>
<dbReference type="AlphaFoldDB" id="A0A3R6UYY4"/>
<dbReference type="SUPFAM" id="SSF46689">
    <property type="entry name" value="Homeodomain-like"/>
    <property type="match status" value="1"/>
</dbReference>
<organism evidence="7 8">
    <name type="scientific">Bombilactobacillus bombi</name>
    <dbReference type="NCBI Taxonomy" id="1303590"/>
    <lineage>
        <taxon>Bacteria</taxon>
        <taxon>Bacillati</taxon>
        <taxon>Bacillota</taxon>
        <taxon>Bacilli</taxon>
        <taxon>Lactobacillales</taxon>
        <taxon>Lactobacillaceae</taxon>
        <taxon>Bombilactobacillus</taxon>
    </lineage>
</organism>
<keyword evidence="8" id="KW-1185">Reference proteome</keyword>
<dbReference type="InterPro" id="IPR046348">
    <property type="entry name" value="SIS_dom_sf"/>
</dbReference>
<dbReference type="PANTHER" id="PTHR30514:SF10">
    <property type="entry name" value="MURR_RPIR FAMILY TRANSCRIPTIONAL REGULATOR"/>
    <property type="match status" value="1"/>
</dbReference>
<dbReference type="EMBL" id="QOCR01000002">
    <property type="protein sequence ID" value="RHW51105.1"/>
    <property type="molecule type" value="Genomic_DNA"/>
</dbReference>
<dbReference type="PANTHER" id="PTHR30514">
    <property type="entry name" value="GLUCOKINASE"/>
    <property type="match status" value="1"/>
</dbReference>
<dbReference type="EMBL" id="QOCS01000001">
    <property type="protein sequence ID" value="RHW48826.1"/>
    <property type="molecule type" value="Genomic_DNA"/>
</dbReference>
<evidence type="ECO:0000256" key="2">
    <source>
        <dbReference type="ARBA" id="ARBA00023125"/>
    </source>
</evidence>
<dbReference type="InterPro" id="IPR047640">
    <property type="entry name" value="RpiR-like"/>
</dbReference>
<evidence type="ECO:0000256" key="3">
    <source>
        <dbReference type="ARBA" id="ARBA00023163"/>
    </source>
</evidence>
<dbReference type="OrthoDB" id="2367514at2"/>
<evidence type="ECO:0000256" key="1">
    <source>
        <dbReference type="ARBA" id="ARBA00023015"/>
    </source>
</evidence>
<dbReference type="GO" id="GO:0003700">
    <property type="term" value="F:DNA-binding transcription factor activity"/>
    <property type="evidence" value="ECO:0007669"/>
    <property type="project" value="InterPro"/>
</dbReference>
<dbReference type="InterPro" id="IPR036388">
    <property type="entry name" value="WH-like_DNA-bd_sf"/>
</dbReference>
<evidence type="ECO:0000259" key="4">
    <source>
        <dbReference type="PROSITE" id="PS51071"/>
    </source>
</evidence>
<keyword evidence="3" id="KW-0804">Transcription</keyword>
<dbReference type="RefSeq" id="WP_118900474.1">
    <property type="nucleotide sequence ID" value="NZ_QOCR01000002.1"/>
</dbReference>
<reference evidence="8 9" key="1">
    <citation type="submission" date="2018-07" db="EMBL/GenBank/DDBJ databases">
        <title>Genome sequences of six Lactobacillus spp. isolated from bumble bee guts.</title>
        <authorList>
            <person name="Motta E.V.S."/>
            <person name="Moran N.A."/>
        </authorList>
    </citation>
    <scope>NUCLEOTIDE SEQUENCE [LARGE SCALE GENOMIC DNA]</scope>
    <source>
        <strain evidence="7 8">BI-1.1</strain>
        <strain evidence="6 9">LV-8.1</strain>
    </source>
</reference>
<dbReference type="Pfam" id="PF01418">
    <property type="entry name" value="HTH_6"/>
    <property type="match status" value="1"/>
</dbReference>
<dbReference type="Gene3D" id="3.40.50.10490">
    <property type="entry name" value="Glucose-6-phosphate isomerase like protein, domain 1"/>
    <property type="match status" value="1"/>
</dbReference>
<comment type="caution">
    <text evidence="7">The sequence shown here is derived from an EMBL/GenBank/DDBJ whole genome shotgun (WGS) entry which is preliminary data.</text>
</comment>
<evidence type="ECO:0000259" key="5">
    <source>
        <dbReference type="PROSITE" id="PS51464"/>
    </source>
</evidence>
<dbReference type="InterPro" id="IPR000281">
    <property type="entry name" value="HTH_RpiR"/>
</dbReference>
<sequence>MSLTKSIANNAKLLTKTESEILSKLLKQKNKIKVVDFTVSSLASLLHVSSTTLFRMSRKLGYTSFTSFKEDYFRNSDIKSYTTKSSDNYINMVTKTAVMVNESFTVSMLQHLVSANRIIIYGMGINFYIAQIFQIKLRLLGFNVEVYDDSRFMRLSSKTLKQGDDSVIVLSRSGQPPELIEALVEVNQHHVYILLCTESTNSPLKTLATDIIYTDTSFDSDQDIDTRINMHIALDVMSKQIVDYMSIIK</sequence>
<keyword evidence="2" id="KW-0238">DNA-binding</keyword>
<dbReference type="PROSITE" id="PS51464">
    <property type="entry name" value="SIS"/>
    <property type="match status" value="1"/>
</dbReference>
<dbReference type="Gene3D" id="1.10.10.10">
    <property type="entry name" value="Winged helix-like DNA-binding domain superfamily/Winged helix DNA-binding domain"/>
    <property type="match status" value="1"/>
</dbReference>
<gene>
    <name evidence="7" type="ORF">DS831_03520</name>
    <name evidence="6" type="ORF">DS832_00090</name>
</gene>
<dbReference type="GO" id="GO:0003677">
    <property type="term" value="F:DNA binding"/>
    <property type="evidence" value="ECO:0007669"/>
    <property type="project" value="UniProtKB-KW"/>
</dbReference>